<dbReference type="AlphaFoldDB" id="A0A9W6GUJ5"/>
<dbReference type="GO" id="GO:0033014">
    <property type="term" value="P:tetrapyrrole biosynthetic process"/>
    <property type="evidence" value="ECO:0007669"/>
    <property type="project" value="InterPro"/>
</dbReference>
<evidence type="ECO:0000313" key="2">
    <source>
        <dbReference type="EMBL" id="GLI93326.1"/>
    </source>
</evidence>
<dbReference type="Proteomes" id="UP001144323">
    <property type="component" value="Unassembled WGS sequence"/>
</dbReference>
<dbReference type="InterPro" id="IPR036108">
    <property type="entry name" value="4pyrrol_syn_uPrphyn_synt_sf"/>
</dbReference>
<name>A0A9W6GUJ5_9HYPH</name>
<proteinExistence type="predicted"/>
<feature type="domain" description="Tetrapyrrole biosynthesis uroporphyrinogen III synthase" evidence="1">
    <location>
        <begin position="15"/>
        <end position="228"/>
    </location>
</feature>
<gene>
    <name evidence="2" type="ORF">LMG27198_23180</name>
</gene>
<dbReference type="InterPro" id="IPR003754">
    <property type="entry name" value="4pyrrol_synth_uPrphyn_synth"/>
</dbReference>
<evidence type="ECO:0000313" key="3">
    <source>
        <dbReference type="Proteomes" id="UP001144323"/>
    </source>
</evidence>
<dbReference type="EMBL" id="BSEC01000001">
    <property type="protein sequence ID" value="GLI93326.1"/>
    <property type="molecule type" value="Genomic_DNA"/>
</dbReference>
<keyword evidence="2" id="KW-0489">Methyltransferase</keyword>
<keyword evidence="2" id="KW-0808">Transferase</keyword>
<comment type="caution">
    <text evidence="2">The sequence shown here is derived from an EMBL/GenBank/DDBJ whole genome shotgun (WGS) entry which is preliminary data.</text>
</comment>
<keyword evidence="3" id="KW-1185">Reference proteome</keyword>
<evidence type="ECO:0000259" key="1">
    <source>
        <dbReference type="Pfam" id="PF02602"/>
    </source>
</evidence>
<accession>A0A9W6GUJ5</accession>
<dbReference type="Gene3D" id="3.40.50.10090">
    <property type="match status" value="2"/>
</dbReference>
<dbReference type="SUPFAM" id="SSF69618">
    <property type="entry name" value="HemD-like"/>
    <property type="match status" value="1"/>
</dbReference>
<dbReference type="GO" id="GO:0004852">
    <property type="term" value="F:uroporphyrinogen-III synthase activity"/>
    <property type="evidence" value="ECO:0007669"/>
    <property type="project" value="InterPro"/>
</dbReference>
<dbReference type="CDD" id="cd06578">
    <property type="entry name" value="HemD"/>
    <property type="match status" value="1"/>
</dbReference>
<reference evidence="2" key="1">
    <citation type="journal article" date="2023" name="Int. J. Syst. Evol. Microbiol.">
        <title>Methylocystis iwaonis sp. nov., a type II methane-oxidizing bacterium from surface soil of a rice paddy field in Japan, and emended description of the genus Methylocystis (ex Whittenbury et al. 1970) Bowman et al. 1993.</title>
        <authorList>
            <person name="Kaise H."/>
            <person name="Sawadogo J.B."/>
            <person name="Alam M.S."/>
            <person name="Ueno C."/>
            <person name="Dianou D."/>
            <person name="Shinjo R."/>
            <person name="Asakawa S."/>
        </authorList>
    </citation>
    <scope>NUCLEOTIDE SEQUENCE</scope>
    <source>
        <strain evidence="2">LMG27198</strain>
    </source>
</reference>
<sequence>MSRVLVLRAREDAARTAETLRAMGHEPVLSPVLEIAPTGAAIPPGPYDAVLASSAKGLECAGADAHAFQSLPFHAVGAKTAAAARGLGWRPDIVAGAAESILPLLLGRYTYPVNFLYIAGRDRQPTLEAGLRGAGHRITTVTVYEARAAEALTESARAAIEAGSIAVALHYSRRSVDIFLRLVDAAGLAQHLRTMRHAALSNEVAAPLRAVGLSPVVAEKPDEAGLLEAAKCALA</sequence>
<organism evidence="2 3">
    <name type="scientific">Methylocystis echinoides</name>
    <dbReference type="NCBI Taxonomy" id="29468"/>
    <lineage>
        <taxon>Bacteria</taxon>
        <taxon>Pseudomonadati</taxon>
        <taxon>Pseudomonadota</taxon>
        <taxon>Alphaproteobacteria</taxon>
        <taxon>Hyphomicrobiales</taxon>
        <taxon>Methylocystaceae</taxon>
        <taxon>Methylocystis</taxon>
    </lineage>
</organism>
<dbReference type="Pfam" id="PF02602">
    <property type="entry name" value="HEM4"/>
    <property type="match status" value="1"/>
</dbReference>
<dbReference type="RefSeq" id="WP_281803057.1">
    <property type="nucleotide sequence ID" value="NZ_BSEC01000001.1"/>
</dbReference>
<protein>
    <submittedName>
        <fullName evidence="2">Uroporphyrinogen III methyltransferase</fullName>
    </submittedName>
</protein>
<dbReference type="GO" id="GO:0008168">
    <property type="term" value="F:methyltransferase activity"/>
    <property type="evidence" value="ECO:0007669"/>
    <property type="project" value="UniProtKB-KW"/>
</dbReference>
<dbReference type="GO" id="GO:0032259">
    <property type="term" value="P:methylation"/>
    <property type="evidence" value="ECO:0007669"/>
    <property type="project" value="UniProtKB-KW"/>
</dbReference>